<name>A0A3M2SHE1_9HYPO</name>
<evidence type="ECO:0000256" key="1">
    <source>
        <dbReference type="ARBA" id="ARBA00023002"/>
    </source>
</evidence>
<feature type="domain" description="3-beta hydroxysteroid dehydrogenase/isomerase" evidence="3">
    <location>
        <begin position="16"/>
        <end position="192"/>
    </location>
</feature>
<evidence type="ECO:0000259" key="3">
    <source>
        <dbReference type="Pfam" id="PF01073"/>
    </source>
</evidence>
<dbReference type="GO" id="GO:0016616">
    <property type="term" value="F:oxidoreductase activity, acting on the CH-OH group of donors, NAD or NADP as acceptor"/>
    <property type="evidence" value="ECO:0007669"/>
    <property type="project" value="InterPro"/>
</dbReference>
<dbReference type="Gene3D" id="3.40.50.720">
    <property type="entry name" value="NAD(P)-binding Rossmann-like Domain"/>
    <property type="match status" value="1"/>
</dbReference>
<evidence type="ECO:0000256" key="2">
    <source>
        <dbReference type="ARBA" id="ARBA00023445"/>
    </source>
</evidence>
<dbReference type="SUPFAM" id="SSF51735">
    <property type="entry name" value="NAD(P)-binding Rossmann-fold domains"/>
    <property type="match status" value="1"/>
</dbReference>
<keyword evidence="5" id="KW-1185">Reference proteome</keyword>
<dbReference type="GO" id="GO:0006694">
    <property type="term" value="P:steroid biosynthetic process"/>
    <property type="evidence" value="ECO:0007669"/>
    <property type="project" value="InterPro"/>
</dbReference>
<dbReference type="STRING" id="2010991.A0A3M2SHE1"/>
<dbReference type="PANTHER" id="PTHR10366">
    <property type="entry name" value="NAD DEPENDENT EPIMERASE/DEHYDRATASE"/>
    <property type="match status" value="1"/>
</dbReference>
<comment type="similarity">
    <text evidence="2">Belongs to the NAD(P)-dependent epimerase/dehydratase family. Dihydroflavonol-4-reductase subfamily.</text>
</comment>
<dbReference type="AlphaFoldDB" id="A0A3M2SHE1"/>
<dbReference type="InterPro" id="IPR036291">
    <property type="entry name" value="NAD(P)-bd_dom_sf"/>
</dbReference>
<gene>
    <name evidence="4" type="ORF">CDV36_003353</name>
</gene>
<dbReference type="OrthoDB" id="2735536at2759"/>
<protein>
    <recommendedName>
        <fullName evidence="3">3-beta hydroxysteroid dehydrogenase/isomerase domain-containing protein</fullName>
    </recommendedName>
</protein>
<dbReference type="Pfam" id="PF01073">
    <property type="entry name" value="3Beta_HSD"/>
    <property type="match status" value="1"/>
</dbReference>
<dbReference type="PANTHER" id="PTHR10366:SF562">
    <property type="entry name" value="ALDEHYDE REDUCTASE II (AFU_ORTHOLOGUE AFUA_1G11360)"/>
    <property type="match status" value="1"/>
</dbReference>
<dbReference type="Proteomes" id="UP000277212">
    <property type="component" value="Unassembled WGS sequence"/>
</dbReference>
<dbReference type="EMBL" id="NKUJ01000039">
    <property type="protein sequence ID" value="RMJ16980.1"/>
    <property type="molecule type" value="Genomic_DNA"/>
</dbReference>
<organism evidence="4 5">
    <name type="scientific">Fusarium kuroshium</name>
    <dbReference type="NCBI Taxonomy" id="2010991"/>
    <lineage>
        <taxon>Eukaryota</taxon>
        <taxon>Fungi</taxon>
        <taxon>Dikarya</taxon>
        <taxon>Ascomycota</taxon>
        <taxon>Pezizomycotina</taxon>
        <taxon>Sordariomycetes</taxon>
        <taxon>Hypocreomycetidae</taxon>
        <taxon>Hypocreales</taxon>
        <taxon>Nectriaceae</taxon>
        <taxon>Fusarium</taxon>
        <taxon>Fusarium solani species complex</taxon>
    </lineage>
</organism>
<evidence type="ECO:0000313" key="5">
    <source>
        <dbReference type="Proteomes" id="UP000277212"/>
    </source>
</evidence>
<reference evidence="4 5" key="1">
    <citation type="submission" date="2017-06" db="EMBL/GenBank/DDBJ databases">
        <title>Comparative genomic analysis of Ambrosia Fusariam Clade fungi.</title>
        <authorList>
            <person name="Stajich J.E."/>
            <person name="Carrillo J."/>
            <person name="Kijimoto T."/>
            <person name="Eskalen A."/>
            <person name="O'Donnell K."/>
            <person name="Kasson M."/>
        </authorList>
    </citation>
    <scope>NUCLEOTIDE SEQUENCE [LARGE SCALE GENOMIC DNA]</scope>
    <source>
        <strain evidence="4">UCR3666</strain>
    </source>
</reference>
<comment type="caution">
    <text evidence="4">The sequence shown here is derived from an EMBL/GenBank/DDBJ whole genome shotgun (WGS) entry which is preliminary data.</text>
</comment>
<proteinExistence type="inferred from homology"/>
<dbReference type="InterPro" id="IPR002225">
    <property type="entry name" value="3Beta_OHSteriod_DH/Estase"/>
</dbReference>
<evidence type="ECO:0000313" key="4">
    <source>
        <dbReference type="EMBL" id="RMJ16980.1"/>
    </source>
</evidence>
<keyword evidence="1" id="KW-0560">Oxidoreductase</keyword>
<dbReference type="InterPro" id="IPR050425">
    <property type="entry name" value="NAD(P)_dehydrat-like"/>
</dbReference>
<accession>A0A3M2SHE1</accession>
<sequence length="364" mass="40063">MAPLDNLAVPKGSTVLVTGANGLLGSHISKQFLEFGYNVRGTVRDPEKNAWLKEAFDKEYGQGRFELFQVPDMEAEGAFVEAVKGVAVVAHSASNMSLDPNPNNVIPGVIAGAVNTLKAAYGEPSVRRFVYTSSSSATVIAEPAQTGINVTEETWNEDAITRAWADPPYTMERAPFTYGASKAQAEQAVWKYYKEHRDERPDLVVNTVLPNFNFGRSIDPVNQGYPSSSAMPALLYKGVVTAVHHFVVPQYYVDVDDTGRLHVAAGILDDVKGRRIFAYGGRFNWDQVLEILRKSEPGKKFPDNFSGGRDANEYEGRATAEQLLRDLGRPGWTSLEESILAIVEGLREAGDKAKLRNYEELSLQ</sequence>